<dbReference type="NCBIfam" id="TIGR00639">
    <property type="entry name" value="PurN"/>
    <property type="match status" value="1"/>
</dbReference>
<feature type="active site" description="Proton donor" evidence="4">
    <location>
        <position position="114"/>
    </location>
</feature>
<feature type="binding site" evidence="4">
    <location>
        <begin position="17"/>
        <end position="19"/>
    </location>
    <ligand>
        <name>N(1)-(5-phospho-beta-D-ribosyl)glycinamide</name>
        <dbReference type="ChEBI" id="CHEBI:143788"/>
    </ligand>
</feature>
<protein>
    <recommendedName>
        <fullName evidence="4">Phosphoribosylglycinamide formyltransferase</fullName>
        <ecNumber evidence="4">2.1.2.2</ecNumber>
    </recommendedName>
    <alternativeName>
        <fullName evidence="4">5'-phosphoribosylglycinamide transformylase</fullName>
    </alternativeName>
    <alternativeName>
        <fullName evidence="4">GAR transformylase</fullName>
        <shortName evidence="4">GART</shortName>
    </alternativeName>
</protein>
<dbReference type="InterPro" id="IPR002376">
    <property type="entry name" value="Formyl_transf_N"/>
</dbReference>
<comment type="function">
    <text evidence="4">Catalyzes the transfer of a formyl group from 10-formyltetrahydrofolate to 5-phospho-ribosyl-glycinamide (GAR), producing 5-phospho-ribosyl-N-formylglycinamide (FGAR) and tetrahydrofolate.</text>
</comment>
<evidence type="ECO:0000256" key="4">
    <source>
        <dbReference type="HAMAP-Rule" id="MF_01930"/>
    </source>
</evidence>
<dbReference type="Proteomes" id="UP001556653">
    <property type="component" value="Unassembled WGS sequence"/>
</dbReference>
<dbReference type="HAMAP" id="MF_01930">
    <property type="entry name" value="PurN"/>
    <property type="match status" value="1"/>
</dbReference>
<sequence>MSENQPFRIAVLISGGGTNLQAIIDAVAAGDIPGRIERVICNRPGAGGLTRAEHAGIDTEVLDHRAYADRERYDAVLAERLEAIRPDLVVLAGFMRILTDGFVTRFMGRLINIHPSLLPAYRGLHTHQRAIDAGETRHGCSVHYVIPELDAGPVIAQAAVPIHPGDTAERLQDRVQAMEHRLYPEVVRWIAEGRVVLRSGRVWLDDEPLAAPPCLEPEAAS</sequence>
<evidence type="ECO:0000313" key="6">
    <source>
        <dbReference type="EMBL" id="MEX0386607.1"/>
    </source>
</evidence>
<comment type="pathway">
    <text evidence="1 4">Purine metabolism; IMP biosynthesis via de novo pathway; N(2)-formyl-N(1)-(5-phospho-D-ribosyl)glycinamide from N(1)-(5-phospho-D-ribosyl)glycinamide (10-formyl THF route): step 1/1.</text>
</comment>
<comment type="similarity">
    <text evidence="4">Belongs to the GART family.</text>
</comment>
<dbReference type="SUPFAM" id="SSF53328">
    <property type="entry name" value="Formyltransferase"/>
    <property type="match status" value="1"/>
</dbReference>
<comment type="caution">
    <text evidence="6">The sequence shown here is derived from an EMBL/GenBank/DDBJ whole genome shotgun (WGS) entry which is preliminary data.</text>
</comment>
<comment type="catalytic activity">
    <reaction evidence="4">
        <text>N(1)-(5-phospho-beta-D-ribosyl)glycinamide + (6R)-10-formyltetrahydrofolate = N(2)-formyl-N(1)-(5-phospho-beta-D-ribosyl)glycinamide + (6S)-5,6,7,8-tetrahydrofolate + H(+)</text>
        <dbReference type="Rhea" id="RHEA:15053"/>
        <dbReference type="ChEBI" id="CHEBI:15378"/>
        <dbReference type="ChEBI" id="CHEBI:57453"/>
        <dbReference type="ChEBI" id="CHEBI:143788"/>
        <dbReference type="ChEBI" id="CHEBI:147286"/>
        <dbReference type="ChEBI" id="CHEBI:195366"/>
        <dbReference type="EC" id="2.1.2.2"/>
    </reaction>
</comment>
<evidence type="ECO:0000256" key="3">
    <source>
        <dbReference type="ARBA" id="ARBA00022755"/>
    </source>
</evidence>
<dbReference type="GO" id="GO:0004644">
    <property type="term" value="F:phosphoribosylglycinamide formyltransferase activity"/>
    <property type="evidence" value="ECO:0007669"/>
    <property type="project" value="UniProtKB-EC"/>
</dbReference>
<dbReference type="PANTHER" id="PTHR43369">
    <property type="entry name" value="PHOSPHORIBOSYLGLYCINAMIDE FORMYLTRANSFERASE"/>
    <property type="match status" value="1"/>
</dbReference>
<dbReference type="EC" id="2.1.2.2" evidence="4"/>
<organism evidence="6 7">
    <name type="scientific">Spiribacter onubensis</name>
    <dbReference type="NCBI Taxonomy" id="3122420"/>
    <lineage>
        <taxon>Bacteria</taxon>
        <taxon>Pseudomonadati</taxon>
        <taxon>Pseudomonadota</taxon>
        <taxon>Gammaproteobacteria</taxon>
        <taxon>Chromatiales</taxon>
        <taxon>Ectothiorhodospiraceae</taxon>
        <taxon>Spiribacter</taxon>
    </lineage>
</organism>
<dbReference type="Pfam" id="PF00551">
    <property type="entry name" value="Formyl_trans_N"/>
    <property type="match status" value="1"/>
</dbReference>
<keyword evidence="7" id="KW-1185">Reference proteome</keyword>
<proteinExistence type="inferred from homology"/>
<feature type="domain" description="Formyl transferase N-terminal" evidence="5">
    <location>
        <begin position="8"/>
        <end position="187"/>
    </location>
</feature>
<dbReference type="PANTHER" id="PTHR43369:SF2">
    <property type="entry name" value="PHOSPHORIBOSYLGLYCINAMIDE FORMYLTRANSFERASE"/>
    <property type="match status" value="1"/>
</dbReference>
<name>A0ABV3S909_9GAMM</name>
<feature type="site" description="Raises pKa of active site His" evidence="4">
    <location>
        <position position="150"/>
    </location>
</feature>
<evidence type="ECO:0000313" key="7">
    <source>
        <dbReference type="Proteomes" id="UP001556653"/>
    </source>
</evidence>
<dbReference type="RefSeq" id="WP_367967073.1">
    <property type="nucleotide sequence ID" value="NZ_JBAKFJ010000001.1"/>
</dbReference>
<feature type="binding site" evidence="4">
    <location>
        <position position="112"/>
    </location>
    <ligand>
        <name>(6R)-10-formyltetrahydrofolate</name>
        <dbReference type="ChEBI" id="CHEBI:195366"/>
    </ligand>
</feature>
<dbReference type="InterPro" id="IPR004607">
    <property type="entry name" value="GART"/>
</dbReference>
<gene>
    <name evidence="4 6" type="primary">purN</name>
    <name evidence="6" type="ORF">V6X64_06345</name>
</gene>
<evidence type="ECO:0000259" key="5">
    <source>
        <dbReference type="Pfam" id="PF00551"/>
    </source>
</evidence>
<dbReference type="Gene3D" id="3.40.50.170">
    <property type="entry name" value="Formyl transferase, N-terminal domain"/>
    <property type="match status" value="1"/>
</dbReference>
<dbReference type="InterPro" id="IPR036477">
    <property type="entry name" value="Formyl_transf_N_sf"/>
</dbReference>
<evidence type="ECO:0000256" key="2">
    <source>
        <dbReference type="ARBA" id="ARBA00022679"/>
    </source>
</evidence>
<reference evidence="6 7" key="1">
    <citation type="submission" date="2024-02" db="EMBL/GenBank/DDBJ databases">
        <title>New especies of Spiribacter isolated from saline water.</title>
        <authorList>
            <person name="Leon M.J."/>
            <person name="De La Haba R."/>
            <person name="Sanchez-Porro C."/>
            <person name="Ventosa A."/>
        </authorList>
    </citation>
    <scope>NUCLEOTIDE SEQUENCE [LARGE SCALE GENOMIC DNA]</scope>
    <source>
        <strain evidence="7">ag22IC4-227</strain>
    </source>
</reference>
<dbReference type="CDD" id="cd08645">
    <property type="entry name" value="FMT_core_GART"/>
    <property type="match status" value="1"/>
</dbReference>
<feature type="binding site" evidence="4">
    <location>
        <position position="70"/>
    </location>
    <ligand>
        <name>(6R)-10-formyltetrahydrofolate</name>
        <dbReference type="ChEBI" id="CHEBI:195366"/>
    </ligand>
</feature>
<evidence type="ECO:0000256" key="1">
    <source>
        <dbReference type="ARBA" id="ARBA00005054"/>
    </source>
</evidence>
<keyword evidence="3 4" id="KW-0658">Purine biosynthesis</keyword>
<dbReference type="EMBL" id="JBAKFJ010000001">
    <property type="protein sequence ID" value="MEX0386607.1"/>
    <property type="molecule type" value="Genomic_DNA"/>
</dbReference>
<accession>A0ABV3S909</accession>
<feature type="binding site" evidence="4">
    <location>
        <begin position="95"/>
        <end position="98"/>
    </location>
    <ligand>
        <name>(6R)-10-formyltetrahydrofolate</name>
        <dbReference type="ChEBI" id="CHEBI:195366"/>
    </ligand>
</feature>
<keyword evidence="2 4" id="KW-0808">Transferase</keyword>